<dbReference type="Pfam" id="PF17004">
    <property type="entry name" value="SRP_TPR_like"/>
    <property type="match status" value="1"/>
</dbReference>
<evidence type="ECO:0000313" key="2">
    <source>
        <dbReference type="Proteomes" id="UP001633002"/>
    </source>
</evidence>
<dbReference type="FunFam" id="1.25.40.10:FF:003738">
    <property type="entry name" value="Signal recognition particle subunit SRP72"/>
    <property type="match status" value="1"/>
</dbReference>
<dbReference type="EMBL" id="JBJQOH010000006">
    <property type="protein sequence ID" value="KAL3684120.1"/>
    <property type="molecule type" value="Genomic_DNA"/>
</dbReference>
<dbReference type="PANTHER" id="PTHR14094">
    <property type="entry name" value="SIGNAL RECOGNITION PARTICLE 72"/>
    <property type="match status" value="1"/>
</dbReference>
<reference evidence="1 2" key="1">
    <citation type="submission" date="2024-09" db="EMBL/GenBank/DDBJ databases">
        <title>Chromosome-scale assembly of Riccia sorocarpa.</title>
        <authorList>
            <person name="Paukszto L."/>
        </authorList>
    </citation>
    <scope>NUCLEOTIDE SEQUENCE [LARGE SCALE GENOMIC DNA]</scope>
    <source>
        <strain evidence="1">LP-2024</strain>
        <tissue evidence="1">Aerial parts of the thallus</tissue>
    </source>
</reference>
<evidence type="ECO:0008006" key="3">
    <source>
        <dbReference type="Google" id="ProtNLM"/>
    </source>
</evidence>
<gene>
    <name evidence="1" type="ORF">R1sor_002142</name>
</gene>
<proteinExistence type="predicted"/>
<dbReference type="Pfam" id="PF07721">
    <property type="entry name" value="TPR_4"/>
    <property type="match status" value="1"/>
</dbReference>
<dbReference type="InterPro" id="IPR011990">
    <property type="entry name" value="TPR-like_helical_dom_sf"/>
</dbReference>
<evidence type="ECO:0000313" key="1">
    <source>
        <dbReference type="EMBL" id="KAL3684120.1"/>
    </source>
</evidence>
<accession>A0ABD3GXY2</accession>
<sequence length="390" mass="43907">MARQFNRPLRPCYSSQEKDSDEDCSECLPHHSSSSHSRSYCCCNWRNEVAISDYGGNLRFNSAWGKLATNKEYKQILKVTDDILKLSQGDKDAIECKVVALIQLDDFDQALAVIDSAPGIDLVFQKAYCLYKRNRLQDALTALQNAEKSSSVLQLEAQIQFKLGNFPACIGSYEKFLQKQQKVESEEVKSNVIAAYVSGGRSKEVPTVIDSMKVSVKSNFYLAYNAACALTEKGDYAKAEEHLLLARRVGQEALIEEELVEEEIEDELAPITVQLAYVQQMQGRTAEALESYNTFLKKKPQDESSIAVASNNLIALRGARDLFDALKKYDKMFDKKAGGHKLQFSEKLENLLSAKQKEAISFNSILLLLHSNKLDQARELLPYLFDTYSE</sequence>
<dbReference type="InterPro" id="IPR026270">
    <property type="entry name" value="SRP72"/>
</dbReference>
<organism evidence="1 2">
    <name type="scientific">Riccia sorocarpa</name>
    <dbReference type="NCBI Taxonomy" id="122646"/>
    <lineage>
        <taxon>Eukaryota</taxon>
        <taxon>Viridiplantae</taxon>
        <taxon>Streptophyta</taxon>
        <taxon>Embryophyta</taxon>
        <taxon>Marchantiophyta</taxon>
        <taxon>Marchantiopsida</taxon>
        <taxon>Marchantiidae</taxon>
        <taxon>Marchantiales</taxon>
        <taxon>Ricciaceae</taxon>
        <taxon>Riccia</taxon>
    </lineage>
</organism>
<dbReference type="AlphaFoldDB" id="A0ABD3GXY2"/>
<dbReference type="InterPro" id="IPR031545">
    <property type="entry name" value="SRP72_TPR-like"/>
</dbReference>
<dbReference type="SUPFAM" id="SSF48452">
    <property type="entry name" value="TPR-like"/>
    <property type="match status" value="1"/>
</dbReference>
<dbReference type="PANTHER" id="PTHR14094:SF9">
    <property type="entry name" value="SIGNAL RECOGNITION PARTICLE SUBUNIT SRP72"/>
    <property type="match status" value="1"/>
</dbReference>
<comment type="caution">
    <text evidence="1">The sequence shown here is derived from an EMBL/GenBank/DDBJ whole genome shotgun (WGS) entry which is preliminary data.</text>
</comment>
<dbReference type="InterPro" id="IPR011717">
    <property type="entry name" value="TPR-4"/>
</dbReference>
<keyword evidence="2" id="KW-1185">Reference proteome</keyword>
<protein>
    <recommendedName>
        <fullName evidence="3">Signal recognition particle subunit SRP72</fullName>
    </recommendedName>
</protein>
<dbReference type="Proteomes" id="UP001633002">
    <property type="component" value="Unassembled WGS sequence"/>
</dbReference>
<name>A0ABD3GXY2_9MARC</name>
<dbReference type="Gene3D" id="1.25.40.10">
    <property type="entry name" value="Tetratricopeptide repeat domain"/>
    <property type="match status" value="2"/>
</dbReference>